<dbReference type="InterPro" id="IPR004843">
    <property type="entry name" value="Calcineurin-like_PHP"/>
</dbReference>
<name>A0ABZ0HI15_TRISK</name>
<dbReference type="EMBL" id="CP136704">
    <property type="protein sequence ID" value="WOI34480.1"/>
    <property type="molecule type" value="Genomic_DNA"/>
</dbReference>
<evidence type="ECO:0000313" key="5">
    <source>
        <dbReference type="EMBL" id="WOI34480.1"/>
    </source>
</evidence>
<dbReference type="SUPFAM" id="SSF55816">
    <property type="entry name" value="5'-nucleotidase (syn. UDP-sugar hydrolase), C-terminal domain"/>
    <property type="match status" value="1"/>
</dbReference>
<dbReference type="Gene3D" id="3.60.21.10">
    <property type="match status" value="1"/>
</dbReference>
<evidence type="ECO:0000259" key="4">
    <source>
        <dbReference type="Pfam" id="PF02872"/>
    </source>
</evidence>
<dbReference type="PROSITE" id="PS51318">
    <property type="entry name" value="TAT"/>
    <property type="match status" value="1"/>
</dbReference>
<dbReference type="Pfam" id="PF02872">
    <property type="entry name" value="5_nucleotid_C"/>
    <property type="match status" value="1"/>
</dbReference>
<protein>
    <submittedName>
        <fullName evidence="5">5'-nucleotidase C-terminal domain-containing protein</fullName>
    </submittedName>
</protein>
<comment type="similarity">
    <text evidence="2">Belongs to the 5'-nucleotidase family.</text>
</comment>
<dbReference type="InterPro" id="IPR006311">
    <property type="entry name" value="TAT_signal"/>
</dbReference>
<dbReference type="InterPro" id="IPR036907">
    <property type="entry name" value="5'-Nucleotdase_C_sf"/>
</dbReference>
<feature type="domain" description="5'-Nucleotidase C-terminal" evidence="4">
    <location>
        <begin position="443"/>
        <end position="603"/>
    </location>
</feature>
<keyword evidence="6" id="KW-1185">Reference proteome</keyword>
<proteinExistence type="inferred from homology"/>
<dbReference type="InterPro" id="IPR029052">
    <property type="entry name" value="Metallo-depent_PP-like"/>
</dbReference>
<accession>A0ABZ0HI15</accession>
<evidence type="ECO:0000256" key="1">
    <source>
        <dbReference type="ARBA" id="ARBA00022729"/>
    </source>
</evidence>
<dbReference type="Gene3D" id="3.90.780.10">
    <property type="entry name" value="5'-Nucleotidase, C-terminal domain"/>
    <property type="match status" value="1"/>
</dbReference>
<dbReference type="Proteomes" id="UP001302666">
    <property type="component" value="Chromosome"/>
</dbReference>
<feature type="signal peptide" evidence="2">
    <location>
        <begin position="1"/>
        <end position="36"/>
    </location>
</feature>
<dbReference type="RefSeq" id="WP_317386384.1">
    <property type="nucleotide sequence ID" value="NZ_CP136704.1"/>
</dbReference>
<dbReference type="SUPFAM" id="SSF56300">
    <property type="entry name" value="Metallo-dependent phosphatases"/>
    <property type="match status" value="1"/>
</dbReference>
<dbReference type="PRINTS" id="PR01607">
    <property type="entry name" value="APYRASEFAMLY"/>
</dbReference>
<reference evidence="5 6" key="1">
    <citation type="submission" date="2023-10" db="EMBL/GenBank/DDBJ databases">
        <title>Eight complete genome sequences of bacteria isolated from laboratory stock of Giant Kelp gametophytes.</title>
        <authorList>
            <person name="Tolentino B."/>
            <person name="Nuzhdin S."/>
        </authorList>
    </citation>
    <scope>NUCLEOTIDE SEQUENCE [LARGE SCALE GENOMIC DNA]</scope>
    <source>
        <strain evidence="5 6">LC.270.F.C4</strain>
    </source>
</reference>
<evidence type="ECO:0000313" key="6">
    <source>
        <dbReference type="Proteomes" id="UP001302666"/>
    </source>
</evidence>
<evidence type="ECO:0000256" key="2">
    <source>
        <dbReference type="RuleBase" id="RU362119"/>
    </source>
</evidence>
<keyword evidence="1 2" id="KW-0732">Signal</keyword>
<dbReference type="PANTHER" id="PTHR11575:SF24">
    <property type="entry name" value="5'-NUCLEOTIDASE"/>
    <property type="match status" value="1"/>
</dbReference>
<dbReference type="InterPro" id="IPR008334">
    <property type="entry name" value="5'-Nucleotdase_C"/>
</dbReference>
<keyword evidence="2" id="KW-0378">Hydrolase</keyword>
<gene>
    <name evidence="5" type="ORF">R1T40_07055</name>
</gene>
<organism evidence="5 6">
    <name type="scientific">Tritonibacter scottomollicae</name>
    <name type="common">Epibacterium scottomollicae</name>
    <dbReference type="NCBI Taxonomy" id="483013"/>
    <lineage>
        <taxon>Bacteria</taxon>
        <taxon>Pseudomonadati</taxon>
        <taxon>Pseudomonadota</taxon>
        <taxon>Alphaproteobacteria</taxon>
        <taxon>Rhodobacterales</taxon>
        <taxon>Paracoccaceae</taxon>
        <taxon>Tritonibacter</taxon>
    </lineage>
</organism>
<sequence length="666" mass="71187">MPKANSALSRRAFLTSSAAGLAAFSSIIAFRANAQAAAGELLMVPAAPNPHGAIERLFLLHGDPLAGPIRKIVTESGNPVPAPTMESGARRVLRLMHFNDMHNHITDMHDKRGDTHRMSQIVRRMQETRAAAAENEVVLLLGGGDDHTGSVFDELLGWEPEEFVADAGYRVNSAAGVDVAVLGNHEFDRGAEMLRLGIEKDARFPLLSANVHSSAHIARDRDYTSAAVAEVKGMRIGFIGLTTQVDTRIGQPDDPDMGVASPVEAVRNVLPALSQVCDVVVILSHCGYGTGQSRSGKAGADRMIGEGDFDIAAAAGPLTDKPVVLIGGHSHTRLNAEGLNPDNVIDGVLMTQAEANGKYLGEITMSLAADQGRTGWFTHVGLHPIKSRDDRVAADDPKFDTFEKEDDYDAAFEEAHVAPLRLALQSKLAEAIGTVTAGDAVSTATVEAERYVGENALLNFMNDALVKRSAGFANGTVDLALFNATAILSGVAQGPLSFGDWYDVMPYADQVHIATMTGAQIHDMLQSNAKRIVRPEEADALDFSGFISRGFLHFSDGLRYRLVLGDAVADARAEDITLHGQPLDSMSERQFRVAFNSYVRLGGFSEAWNGKAIGAGVPGQIQGMDLRGLEYEESGLVYRNEIIAQIRQDGGISADAATLDGRLTVA</sequence>
<feature type="domain" description="Calcineurin-like phosphoesterase" evidence="3">
    <location>
        <begin position="94"/>
        <end position="332"/>
    </location>
</feature>
<dbReference type="InterPro" id="IPR006179">
    <property type="entry name" value="5_nucleotidase/apyrase"/>
</dbReference>
<evidence type="ECO:0000259" key="3">
    <source>
        <dbReference type="Pfam" id="PF00149"/>
    </source>
</evidence>
<dbReference type="PANTHER" id="PTHR11575">
    <property type="entry name" value="5'-NUCLEOTIDASE-RELATED"/>
    <property type="match status" value="1"/>
</dbReference>
<dbReference type="Pfam" id="PF00149">
    <property type="entry name" value="Metallophos"/>
    <property type="match status" value="1"/>
</dbReference>
<keyword evidence="2" id="KW-0547">Nucleotide-binding</keyword>
<feature type="chain" id="PRO_5044992148" evidence="2">
    <location>
        <begin position="37"/>
        <end position="666"/>
    </location>
</feature>